<dbReference type="AlphaFoldDB" id="A0A7C9KAE4"/>
<evidence type="ECO:0000313" key="3">
    <source>
        <dbReference type="Proteomes" id="UP000483432"/>
    </source>
</evidence>
<accession>A0A7C9KAE4</accession>
<dbReference type="Proteomes" id="UP000483432">
    <property type="component" value="Unassembled WGS sequence"/>
</dbReference>
<sequence>MAPNHFFNRRSLIVMALWLNALFPASAAELSMTVDGMEIYYGVVPAEVIRKQTEKHDPKMHPGRWLRTGSHHLTVALFDAKTGQRITDARVDATVTPLGLAATKRRLEPMLIDQVTSYGAFFNFPPSSSPFRIVLNITRKNPPVRSVAEFEYRPANNP</sequence>
<evidence type="ECO:0000256" key="1">
    <source>
        <dbReference type="SAM" id="SignalP"/>
    </source>
</evidence>
<protein>
    <recommendedName>
        <fullName evidence="4">DUF4426 domain-containing protein</fullName>
    </recommendedName>
</protein>
<comment type="caution">
    <text evidence="2">The sequence shown here is derived from an EMBL/GenBank/DDBJ whole genome shotgun (WGS) entry which is preliminary data.</text>
</comment>
<reference evidence="2 3" key="1">
    <citation type="submission" date="2019-09" db="EMBL/GenBank/DDBJ databases">
        <title>H2 Metabolism Revealed by Metagenomic Analysis in Subglacial Sediment of East Antarctica.</title>
        <authorList>
            <person name="Yang Z."/>
            <person name="Zhang Y."/>
            <person name="Lv Y."/>
            <person name="Yan W."/>
            <person name="Xiao X."/>
            <person name="Sun B."/>
            <person name="Ma H."/>
        </authorList>
    </citation>
    <scope>NUCLEOTIDE SEQUENCE [LARGE SCALE GENOMIC DNA]</scope>
    <source>
        <strain evidence="2">Bin2_2</strain>
    </source>
</reference>
<name>A0A7C9KAE4_9PROT</name>
<keyword evidence="1" id="KW-0732">Signal</keyword>
<proteinExistence type="predicted"/>
<evidence type="ECO:0000313" key="2">
    <source>
        <dbReference type="EMBL" id="NDP48354.1"/>
    </source>
</evidence>
<gene>
    <name evidence="2" type="ORF">GZ085_08175</name>
</gene>
<feature type="chain" id="PRO_5028858445" description="DUF4426 domain-containing protein" evidence="1">
    <location>
        <begin position="28"/>
        <end position="158"/>
    </location>
</feature>
<feature type="signal peptide" evidence="1">
    <location>
        <begin position="1"/>
        <end position="27"/>
    </location>
</feature>
<organism evidence="2 3">
    <name type="scientific">Sulfuriferula multivorans</name>
    <dbReference type="NCBI Taxonomy" id="1559896"/>
    <lineage>
        <taxon>Bacteria</taxon>
        <taxon>Pseudomonadati</taxon>
        <taxon>Pseudomonadota</taxon>
        <taxon>Betaproteobacteria</taxon>
        <taxon>Nitrosomonadales</taxon>
        <taxon>Sulfuricellaceae</taxon>
        <taxon>Sulfuriferula</taxon>
    </lineage>
</organism>
<evidence type="ECO:0008006" key="4">
    <source>
        <dbReference type="Google" id="ProtNLM"/>
    </source>
</evidence>
<dbReference type="EMBL" id="JAAFGW010000107">
    <property type="protein sequence ID" value="NDP48354.1"/>
    <property type="molecule type" value="Genomic_DNA"/>
</dbReference>